<name>A0ABC8V053_9AQUA</name>
<dbReference type="EMBL" id="CAUOFW020009505">
    <property type="protein sequence ID" value="CAK9186262.1"/>
    <property type="molecule type" value="Genomic_DNA"/>
</dbReference>
<dbReference type="AlphaFoldDB" id="A0ABC8V053"/>
<feature type="non-terminal residue" evidence="1">
    <location>
        <position position="1"/>
    </location>
</feature>
<protein>
    <submittedName>
        <fullName evidence="1">Uncharacterized protein</fullName>
    </submittedName>
</protein>
<feature type="non-terminal residue" evidence="1">
    <location>
        <position position="92"/>
    </location>
</feature>
<organism evidence="1 2">
    <name type="scientific">Ilex paraguariensis</name>
    <name type="common">yerba mate</name>
    <dbReference type="NCBI Taxonomy" id="185542"/>
    <lineage>
        <taxon>Eukaryota</taxon>
        <taxon>Viridiplantae</taxon>
        <taxon>Streptophyta</taxon>
        <taxon>Embryophyta</taxon>
        <taxon>Tracheophyta</taxon>
        <taxon>Spermatophyta</taxon>
        <taxon>Magnoliopsida</taxon>
        <taxon>eudicotyledons</taxon>
        <taxon>Gunneridae</taxon>
        <taxon>Pentapetalae</taxon>
        <taxon>asterids</taxon>
        <taxon>campanulids</taxon>
        <taxon>Aquifoliales</taxon>
        <taxon>Aquifoliaceae</taxon>
        <taxon>Ilex</taxon>
    </lineage>
</organism>
<keyword evidence="2" id="KW-1185">Reference proteome</keyword>
<dbReference type="Proteomes" id="UP001642360">
    <property type="component" value="Unassembled WGS sequence"/>
</dbReference>
<reference evidence="1 2" key="1">
    <citation type="submission" date="2024-02" db="EMBL/GenBank/DDBJ databases">
        <authorList>
            <person name="Vignale AGUSTIN F."/>
            <person name="Sosa J E."/>
            <person name="Modenutti C."/>
        </authorList>
    </citation>
    <scope>NUCLEOTIDE SEQUENCE [LARGE SCALE GENOMIC DNA]</scope>
</reference>
<proteinExistence type="predicted"/>
<gene>
    <name evidence="1" type="ORF">ILEXP_LOCUS56743</name>
</gene>
<evidence type="ECO:0000313" key="1">
    <source>
        <dbReference type="EMBL" id="CAK9186262.1"/>
    </source>
</evidence>
<accession>A0ABC8V053</accession>
<comment type="caution">
    <text evidence="1">The sequence shown here is derived from an EMBL/GenBank/DDBJ whole genome shotgun (WGS) entry which is preliminary data.</text>
</comment>
<evidence type="ECO:0000313" key="2">
    <source>
        <dbReference type="Proteomes" id="UP001642360"/>
    </source>
</evidence>
<sequence>IIETNGKRKQVLIDLNSDIADDILHDFENDEYQHMDFHQKSKDELASNEAIASKDELTSIEDISMRKDLTSTEVLAMTFISHEDAENFVTHM</sequence>